<organism evidence="3">
    <name type="scientific">candidate division WOR-3 bacterium</name>
    <dbReference type="NCBI Taxonomy" id="2052148"/>
    <lineage>
        <taxon>Bacteria</taxon>
        <taxon>Bacteria division WOR-3</taxon>
    </lineage>
</organism>
<comment type="caution">
    <text evidence="3">The sequence shown here is derived from an EMBL/GenBank/DDBJ whole genome shotgun (WGS) entry which is preliminary data.</text>
</comment>
<evidence type="ECO:0000256" key="1">
    <source>
        <dbReference type="SAM" id="MobiDB-lite"/>
    </source>
</evidence>
<feature type="chain" id="PRO_5030834390" description="DUF5666 domain-containing protein" evidence="2">
    <location>
        <begin position="22"/>
        <end position="260"/>
    </location>
</feature>
<feature type="region of interest" description="Disordered" evidence="1">
    <location>
        <begin position="237"/>
        <end position="260"/>
    </location>
</feature>
<proteinExistence type="predicted"/>
<evidence type="ECO:0000313" key="3">
    <source>
        <dbReference type="EMBL" id="HDY58214.1"/>
    </source>
</evidence>
<sequence length="260" mass="30421">MKRQTSLIAILLLGFAVPLFAGETEITGEVVNSEEIRDPETNTYILRIQVRIRNQGEDKQIQNQEMINACLGPAWMLNDDLTPGDVIVLKGKYNEQNQLMVQEMLRNNNIRFRIRGENNEPLWIRERVKVRNQFYNPATEKSMKCKIDELYVEKETGILVAHTKTQNGEMIQVRFAPEWHLRNQLRIGDELELRGSEVKSDGKLMIIAREMRNLRTRQEVQLRNREGFPEWCGKGECEQNRNRESCCGEHNKDHGRKKDK</sequence>
<gene>
    <name evidence="3" type="ORF">ENP86_01470</name>
</gene>
<dbReference type="EMBL" id="DSKY01000003">
    <property type="protein sequence ID" value="HDY58214.1"/>
    <property type="molecule type" value="Genomic_DNA"/>
</dbReference>
<evidence type="ECO:0000256" key="2">
    <source>
        <dbReference type="SAM" id="SignalP"/>
    </source>
</evidence>
<name>A0A7V1EH51_UNCW3</name>
<evidence type="ECO:0008006" key="4">
    <source>
        <dbReference type="Google" id="ProtNLM"/>
    </source>
</evidence>
<protein>
    <recommendedName>
        <fullName evidence="4">DUF5666 domain-containing protein</fullName>
    </recommendedName>
</protein>
<keyword evidence="2" id="KW-0732">Signal</keyword>
<accession>A0A7V1EH51</accession>
<reference evidence="3" key="1">
    <citation type="journal article" date="2020" name="mSystems">
        <title>Genome- and Community-Level Interaction Insights into Carbon Utilization and Element Cycling Functions of Hydrothermarchaeota in Hydrothermal Sediment.</title>
        <authorList>
            <person name="Zhou Z."/>
            <person name="Liu Y."/>
            <person name="Xu W."/>
            <person name="Pan J."/>
            <person name="Luo Z.H."/>
            <person name="Li M."/>
        </authorList>
    </citation>
    <scope>NUCLEOTIDE SEQUENCE [LARGE SCALE GENOMIC DNA]</scope>
    <source>
        <strain evidence="3">SpSt-258</strain>
    </source>
</reference>
<dbReference type="AlphaFoldDB" id="A0A7V1EH51"/>
<feature type="signal peptide" evidence="2">
    <location>
        <begin position="1"/>
        <end position="21"/>
    </location>
</feature>